<dbReference type="InterPro" id="IPR000917">
    <property type="entry name" value="Sulfatase_N"/>
</dbReference>
<dbReference type="CDD" id="cd16027">
    <property type="entry name" value="SGSH"/>
    <property type="match status" value="1"/>
</dbReference>
<reference evidence="6" key="1">
    <citation type="journal article" date="2023" name="Comput. Struct. Biotechnol. J.">
        <title>Discovery of a novel marine Bacteroidetes with a rich repertoire of carbohydrate-active enzymes.</title>
        <authorList>
            <person name="Chen B."/>
            <person name="Liu G."/>
            <person name="Chen Q."/>
            <person name="Wang H."/>
            <person name="Liu L."/>
            <person name="Tang K."/>
        </authorList>
    </citation>
    <scope>NUCLEOTIDE SEQUENCE</scope>
    <source>
        <strain evidence="6">TK19036</strain>
    </source>
</reference>
<evidence type="ECO:0000256" key="2">
    <source>
        <dbReference type="ARBA" id="ARBA00022723"/>
    </source>
</evidence>
<feature type="domain" description="Sulfatase N-terminal" evidence="5">
    <location>
        <begin position="46"/>
        <end position="316"/>
    </location>
</feature>
<evidence type="ECO:0000256" key="3">
    <source>
        <dbReference type="ARBA" id="ARBA00022801"/>
    </source>
</evidence>
<dbReference type="SUPFAM" id="SSF48371">
    <property type="entry name" value="ARM repeat"/>
    <property type="match status" value="1"/>
</dbReference>
<dbReference type="InterPro" id="IPR050738">
    <property type="entry name" value="Sulfatase"/>
</dbReference>
<accession>A0AA49GGH5</accession>
<dbReference type="InterPro" id="IPR011989">
    <property type="entry name" value="ARM-like"/>
</dbReference>
<dbReference type="Gene3D" id="1.25.10.10">
    <property type="entry name" value="Leucine-rich Repeat Variant"/>
    <property type="match status" value="1"/>
</dbReference>
<keyword evidence="3 6" id="KW-0378">Hydrolase</keyword>
<dbReference type="InterPro" id="IPR017850">
    <property type="entry name" value="Alkaline_phosphatase_core_sf"/>
</dbReference>
<dbReference type="GO" id="GO:0046872">
    <property type="term" value="F:metal ion binding"/>
    <property type="evidence" value="ECO:0007669"/>
    <property type="project" value="UniProtKB-KW"/>
</dbReference>
<evidence type="ECO:0000313" key="6">
    <source>
        <dbReference type="EMBL" id="WKN34220.1"/>
    </source>
</evidence>
<organism evidence="6">
    <name type="scientific">Roseihalotalea indica</name>
    <dbReference type="NCBI Taxonomy" id="2867963"/>
    <lineage>
        <taxon>Bacteria</taxon>
        <taxon>Pseudomonadati</taxon>
        <taxon>Bacteroidota</taxon>
        <taxon>Cytophagia</taxon>
        <taxon>Cytophagales</taxon>
        <taxon>Catalimonadaceae</taxon>
        <taxon>Roseihalotalea</taxon>
    </lineage>
</organism>
<dbReference type="PANTHER" id="PTHR42693:SF53">
    <property type="entry name" value="ENDO-4-O-SULFATASE"/>
    <property type="match status" value="1"/>
</dbReference>
<dbReference type="Pfam" id="PF00884">
    <property type="entry name" value="Sulfatase"/>
    <property type="match status" value="1"/>
</dbReference>
<comment type="similarity">
    <text evidence="1">Belongs to the sulfatase family.</text>
</comment>
<evidence type="ECO:0000259" key="5">
    <source>
        <dbReference type="Pfam" id="PF00884"/>
    </source>
</evidence>
<dbReference type="InterPro" id="IPR016024">
    <property type="entry name" value="ARM-type_fold"/>
</dbReference>
<dbReference type="AlphaFoldDB" id="A0AA49GGH5"/>
<dbReference type="GO" id="GO:0004065">
    <property type="term" value="F:arylsulfatase activity"/>
    <property type="evidence" value="ECO:0007669"/>
    <property type="project" value="TreeGrafter"/>
</dbReference>
<keyword evidence="4" id="KW-0106">Calcium</keyword>
<sequence>MFRLIIQQFSVAKIWAGYGGLSLLVGVALWSCSAPGQNEMPAERPPNILWITSEDNSPLVGAYGDTFATTPNIDRLATEGVRYTNAFAAAPVCAPSRNALITGMYPNSLGTEHMRSTYPVPDFVKFYPAYLQEAGYYCTNNVKKDYNTVDQPEVWDESSSDATYQNRAPGQPFFAVFNFTTSHESSIHSFIPNDSLKHDPTKVPIPPYHPRTPEMEHDWAQYYDRVQQMDAQVGEVLRELEESGLADSTIVFYYSDHGGVLGRSKRFIYESGLHIPMVIRFPEAYRHLAPGEPGSTTDRLVNFVDFAPTLLSLAGISIPDYMQGHPFLGKQAADPPKYTYNFRGRMDERFDMVRSVRDKQYRYVRNYMPHKIYAQYIEYLWRAPSMRSWEEAYLAGELNEVQSAFFEEKPAEELYDVEADPDNIHNLASEPAYQEVMTELREANQQWLLSIRDVGFLPEPMMLDIASDSSTTLYEFAHSDAYPLEEIMRVAEMASMRDPKYLQDLINQLGSEQPVVRYWAATGCRILAEQAGAAKEKLQTLLDDDEVSVQVAAAEALYHLGEKQSAVNTLREALSDDNMMARVQALNVLETMDADALPTLDAVKALLPADNEDREYDTRAARHLSNKLSDMAQQGS</sequence>
<evidence type="ECO:0000256" key="4">
    <source>
        <dbReference type="ARBA" id="ARBA00022837"/>
    </source>
</evidence>
<dbReference type="EMBL" id="CP120682">
    <property type="protein sequence ID" value="WKN34220.1"/>
    <property type="molecule type" value="Genomic_DNA"/>
</dbReference>
<dbReference type="SUPFAM" id="SSF53649">
    <property type="entry name" value="Alkaline phosphatase-like"/>
    <property type="match status" value="1"/>
</dbReference>
<reference evidence="6" key="2">
    <citation type="journal article" date="2024" name="Antonie Van Leeuwenhoek">
        <title>Roseihalotalea indica gen. nov., sp. nov., a halophilic Bacteroidetes from mesopelagic Southwest Indian Ocean with higher carbohydrate metabolic potential.</title>
        <authorList>
            <person name="Chen B."/>
            <person name="Zhang M."/>
            <person name="Lin D."/>
            <person name="Ye J."/>
            <person name="Tang K."/>
        </authorList>
    </citation>
    <scope>NUCLEOTIDE SEQUENCE</scope>
    <source>
        <strain evidence="6">TK19036</strain>
    </source>
</reference>
<protein>
    <submittedName>
        <fullName evidence="6">Sulfatase-like hydrolase/transferase</fullName>
    </submittedName>
</protein>
<dbReference type="PANTHER" id="PTHR42693">
    <property type="entry name" value="ARYLSULFATASE FAMILY MEMBER"/>
    <property type="match status" value="1"/>
</dbReference>
<keyword evidence="2" id="KW-0479">Metal-binding</keyword>
<dbReference type="Gene3D" id="3.40.720.10">
    <property type="entry name" value="Alkaline Phosphatase, subunit A"/>
    <property type="match status" value="1"/>
</dbReference>
<evidence type="ECO:0000256" key="1">
    <source>
        <dbReference type="ARBA" id="ARBA00008779"/>
    </source>
</evidence>
<proteinExistence type="inferred from homology"/>
<gene>
    <name evidence="6" type="ORF">K4G66_17725</name>
</gene>
<name>A0AA49GGH5_9BACT</name>
<dbReference type="PROSITE" id="PS00523">
    <property type="entry name" value="SULFATASE_1"/>
    <property type="match status" value="1"/>
</dbReference>
<dbReference type="InterPro" id="IPR024607">
    <property type="entry name" value="Sulfatase_CS"/>
</dbReference>